<evidence type="ECO:0000313" key="4">
    <source>
        <dbReference type="Proteomes" id="UP000028999"/>
    </source>
</evidence>
<dbReference type="PaxDb" id="3708-A0A078GNY5"/>
<dbReference type="EMBL" id="LK032189">
    <property type="protein sequence ID" value="CDY26378.1"/>
    <property type="molecule type" value="Genomic_DNA"/>
</dbReference>
<dbReference type="OMA" id="HTTHQSM"/>
<feature type="compositionally biased region" description="Low complexity" evidence="1">
    <location>
        <begin position="82"/>
        <end position="95"/>
    </location>
</feature>
<reference evidence="3 4" key="1">
    <citation type="journal article" date="2014" name="Science">
        <title>Plant genetics. Early allopolyploid evolution in the post-Neolithic Brassica napus oilseed genome.</title>
        <authorList>
            <person name="Chalhoub B."/>
            <person name="Denoeud F."/>
            <person name="Liu S."/>
            <person name="Parkin I.A."/>
            <person name="Tang H."/>
            <person name="Wang X."/>
            <person name="Chiquet J."/>
            <person name="Belcram H."/>
            <person name="Tong C."/>
            <person name="Samans B."/>
            <person name="Correa M."/>
            <person name="Da Silva C."/>
            <person name="Just J."/>
            <person name="Falentin C."/>
            <person name="Koh C.S."/>
            <person name="Le Clainche I."/>
            <person name="Bernard M."/>
            <person name="Bento P."/>
            <person name="Noel B."/>
            <person name="Labadie K."/>
            <person name="Alberti A."/>
            <person name="Charles M."/>
            <person name="Arnaud D."/>
            <person name="Guo H."/>
            <person name="Daviaud C."/>
            <person name="Alamery S."/>
            <person name="Jabbari K."/>
            <person name="Zhao M."/>
            <person name="Edger P.P."/>
            <person name="Chelaifa H."/>
            <person name="Tack D."/>
            <person name="Lassalle G."/>
            <person name="Mestiri I."/>
            <person name="Schnel N."/>
            <person name="Le Paslier M.C."/>
            <person name="Fan G."/>
            <person name="Renault V."/>
            <person name="Bayer P.E."/>
            <person name="Golicz A.A."/>
            <person name="Manoli S."/>
            <person name="Lee T.H."/>
            <person name="Thi V.H."/>
            <person name="Chalabi S."/>
            <person name="Hu Q."/>
            <person name="Fan C."/>
            <person name="Tollenaere R."/>
            <person name="Lu Y."/>
            <person name="Battail C."/>
            <person name="Shen J."/>
            <person name="Sidebottom C.H."/>
            <person name="Wang X."/>
            <person name="Canaguier A."/>
            <person name="Chauveau A."/>
            <person name="Berard A."/>
            <person name="Deniot G."/>
            <person name="Guan M."/>
            <person name="Liu Z."/>
            <person name="Sun F."/>
            <person name="Lim Y.P."/>
            <person name="Lyons E."/>
            <person name="Town C.D."/>
            <person name="Bancroft I."/>
            <person name="Wang X."/>
            <person name="Meng J."/>
            <person name="Ma J."/>
            <person name="Pires J.C."/>
            <person name="King G.J."/>
            <person name="Brunel D."/>
            <person name="Delourme R."/>
            <person name="Renard M."/>
            <person name="Aury J.M."/>
            <person name="Adams K.L."/>
            <person name="Batley J."/>
            <person name="Snowdon R.J."/>
            <person name="Tost J."/>
            <person name="Edwards D."/>
            <person name="Zhou Y."/>
            <person name="Hua W."/>
            <person name="Sharpe A.G."/>
            <person name="Paterson A.H."/>
            <person name="Guan C."/>
            <person name="Wincker P."/>
        </authorList>
    </citation>
    <scope>NUCLEOTIDE SEQUENCE [LARGE SCALE GENOMIC DNA]</scope>
    <source>
        <strain evidence="4">cv. Darmor-bzh</strain>
    </source>
</reference>
<evidence type="ECO:0000256" key="1">
    <source>
        <dbReference type="SAM" id="MobiDB-lite"/>
    </source>
</evidence>
<evidence type="ECO:0000313" key="3">
    <source>
        <dbReference type="EMBL" id="CDY26378.1"/>
    </source>
</evidence>
<dbReference type="Gramene" id="CDY26378">
    <property type="protein sequence ID" value="CDY26378"/>
    <property type="gene ID" value="GSBRNA2T00035140001"/>
</dbReference>
<dbReference type="Proteomes" id="UP001295469">
    <property type="component" value="Chromosome A02"/>
</dbReference>
<feature type="compositionally biased region" description="Polar residues" evidence="1">
    <location>
        <begin position="43"/>
        <end position="57"/>
    </location>
</feature>
<keyword evidence="4" id="KW-1185">Reference proteome</keyword>
<reference evidence="2" key="3">
    <citation type="submission" date="2021-01" db="EMBL/GenBank/DDBJ databases">
        <authorList>
            <consortium name="Genoscope - CEA"/>
            <person name="William W."/>
        </authorList>
    </citation>
    <scope>NUCLEOTIDE SEQUENCE</scope>
</reference>
<proteinExistence type="predicted"/>
<dbReference type="EMBL" id="HG994356">
    <property type="protein sequence ID" value="CAF2142238.1"/>
    <property type="molecule type" value="Genomic_DNA"/>
</dbReference>
<dbReference type="Proteomes" id="UP000028999">
    <property type="component" value="Unassembled WGS sequence"/>
</dbReference>
<accession>A0A078GNY5</accession>
<evidence type="ECO:0000313" key="2">
    <source>
        <dbReference type="EMBL" id="CAF2142238.1"/>
    </source>
</evidence>
<dbReference type="AlphaFoldDB" id="A0A078GNY5"/>
<organism evidence="3 4">
    <name type="scientific">Brassica napus</name>
    <name type="common">Rape</name>
    <dbReference type="NCBI Taxonomy" id="3708"/>
    <lineage>
        <taxon>Eukaryota</taxon>
        <taxon>Viridiplantae</taxon>
        <taxon>Streptophyta</taxon>
        <taxon>Embryophyta</taxon>
        <taxon>Tracheophyta</taxon>
        <taxon>Spermatophyta</taxon>
        <taxon>Magnoliopsida</taxon>
        <taxon>eudicotyledons</taxon>
        <taxon>Gunneridae</taxon>
        <taxon>Pentapetalae</taxon>
        <taxon>rosids</taxon>
        <taxon>malvids</taxon>
        <taxon>Brassicales</taxon>
        <taxon>Brassicaceae</taxon>
        <taxon>Brassiceae</taxon>
        <taxon>Brassica</taxon>
    </lineage>
</organism>
<protein>
    <submittedName>
        <fullName evidence="2">(rape) hypothetical protein</fullName>
    </submittedName>
    <submittedName>
        <fullName evidence="3">BnaA02g23920D protein</fullName>
    </submittedName>
</protein>
<reference evidence="3" key="2">
    <citation type="submission" date="2014-06" db="EMBL/GenBank/DDBJ databases">
        <authorList>
            <person name="Genoscope - CEA"/>
        </authorList>
    </citation>
    <scope>NUCLEOTIDE SEQUENCE</scope>
</reference>
<sequence length="192" mass="21413">MSSARGRKGLREKPTYGTTLLGMQKDPAASSSGTATEPDFLPESQSQGRSPHTTHQSMPPPPPYVPPPQYPQHPPQPHPPQEDAAPAPAAAPASGAVPGGIHQDFMLPPDAQYARFTVEDLIQKLGRKGLPIIDPYRLPNTYSFCVCNIWSSVQRIVYWGIFYFRRLFTETECTLYRYVHFLSCCPWTYCSC</sequence>
<gene>
    <name evidence="3" type="primary">BnaA02g23920D</name>
    <name evidence="2" type="ORF">DARMORV10_A02P29160.1</name>
    <name evidence="3" type="ORF">GSBRNA2T00035140001</name>
</gene>
<feature type="compositionally biased region" description="Pro residues" evidence="1">
    <location>
        <begin position="58"/>
        <end position="79"/>
    </location>
</feature>
<feature type="region of interest" description="Disordered" evidence="1">
    <location>
        <begin position="1"/>
        <end position="95"/>
    </location>
</feature>
<name>A0A078GNY5_BRANA</name>